<protein>
    <submittedName>
        <fullName evidence="2">Uncharacterized protein</fullName>
    </submittedName>
</protein>
<dbReference type="InterPro" id="IPR046166">
    <property type="entry name" value="DUF6168"/>
</dbReference>
<feature type="transmembrane region" description="Helical" evidence="1">
    <location>
        <begin position="37"/>
        <end position="57"/>
    </location>
</feature>
<feature type="transmembrane region" description="Helical" evidence="1">
    <location>
        <begin position="97"/>
        <end position="120"/>
    </location>
</feature>
<evidence type="ECO:0000313" key="3">
    <source>
        <dbReference type="Proteomes" id="UP000719267"/>
    </source>
</evidence>
<sequence length="126" mass="14562">MKNNFLRLTLSLLVMTAILLSIQYTVGSVIQVNLYYSVVQIYLFHFSLAFITCSLLMYFSSLDKSKAGFVFVACSLLKMLATVIFMLPMMMRLKVDMFANVMMILIPYLIYLGFETVYVYKLLNKN</sequence>
<dbReference type="Pfam" id="PF19665">
    <property type="entry name" value="DUF6168"/>
    <property type="match status" value="1"/>
</dbReference>
<name>A0ABS6VX55_9FLAO</name>
<evidence type="ECO:0000313" key="2">
    <source>
        <dbReference type="EMBL" id="MBW2960189.1"/>
    </source>
</evidence>
<dbReference type="RefSeq" id="WP_219038482.1">
    <property type="nucleotide sequence ID" value="NZ_JAHWDF010000001.1"/>
</dbReference>
<dbReference type="EMBL" id="JAHWDF010000001">
    <property type="protein sequence ID" value="MBW2960189.1"/>
    <property type="molecule type" value="Genomic_DNA"/>
</dbReference>
<feature type="transmembrane region" description="Helical" evidence="1">
    <location>
        <begin position="69"/>
        <end position="91"/>
    </location>
</feature>
<evidence type="ECO:0000256" key="1">
    <source>
        <dbReference type="SAM" id="Phobius"/>
    </source>
</evidence>
<accession>A0ABS6VX55</accession>
<dbReference type="Proteomes" id="UP000719267">
    <property type="component" value="Unassembled WGS sequence"/>
</dbReference>
<keyword evidence="1" id="KW-0472">Membrane</keyword>
<keyword evidence="1" id="KW-0812">Transmembrane</keyword>
<keyword evidence="3" id="KW-1185">Reference proteome</keyword>
<reference evidence="2 3" key="1">
    <citation type="submission" date="2021-07" db="EMBL/GenBank/DDBJ databases">
        <title>Mesonia aestuariivivens sp. nov., isolated from a tidal flat.</title>
        <authorList>
            <person name="Kim Y.-O."/>
            <person name="Yoon J.-H."/>
        </authorList>
    </citation>
    <scope>NUCLEOTIDE SEQUENCE [LARGE SCALE GENOMIC DNA]</scope>
    <source>
        <strain evidence="2 3">JHPTF-M18</strain>
    </source>
</reference>
<comment type="caution">
    <text evidence="2">The sequence shown here is derived from an EMBL/GenBank/DDBJ whole genome shotgun (WGS) entry which is preliminary data.</text>
</comment>
<keyword evidence="1" id="KW-1133">Transmembrane helix</keyword>
<organism evidence="2 3">
    <name type="scientific">Mesonia aestuariivivens</name>
    <dbReference type="NCBI Taxonomy" id="2796128"/>
    <lineage>
        <taxon>Bacteria</taxon>
        <taxon>Pseudomonadati</taxon>
        <taxon>Bacteroidota</taxon>
        <taxon>Flavobacteriia</taxon>
        <taxon>Flavobacteriales</taxon>
        <taxon>Flavobacteriaceae</taxon>
        <taxon>Mesonia</taxon>
    </lineage>
</organism>
<proteinExistence type="predicted"/>
<gene>
    <name evidence="2" type="ORF">KW502_00060</name>
</gene>